<keyword evidence="1" id="KW-0472">Membrane</keyword>
<sequence>MARYLTHILCLVLQTASIAAQTKPGLSFHFVVPNSGRTPQTLDVELHDMYGHLFFTMICKSPDNEVTVRINPQSGSIDLIDENRGLSNSSAGAKSCLSANVKSPVKCRDSSFCSNDNDCVATLSSACPSLGAASTWQMTQYFDVTVTQAYDGSLAVLRCYAFCHSYVAVTAGSGDDQAISDLAVGFIVAGVILFAALLIISVVAWKIRSTHHLQAESEGHQKNHHIEYAK</sequence>
<keyword evidence="2" id="KW-0732">Signal</keyword>
<dbReference type="AlphaFoldDB" id="A0A9W2YCM3"/>
<feature type="signal peptide" evidence="2">
    <location>
        <begin position="1"/>
        <end position="20"/>
    </location>
</feature>
<feature type="transmembrane region" description="Helical" evidence="1">
    <location>
        <begin position="182"/>
        <end position="205"/>
    </location>
</feature>
<protein>
    <submittedName>
        <fullName evidence="4">Uncharacterized protein LOC129921761</fullName>
    </submittedName>
</protein>
<evidence type="ECO:0000313" key="3">
    <source>
        <dbReference type="Proteomes" id="UP001165740"/>
    </source>
</evidence>
<dbReference type="RefSeq" id="XP_055860449.1">
    <property type="nucleotide sequence ID" value="XM_056004474.1"/>
</dbReference>
<feature type="chain" id="PRO_5040739935" evidence="2">
    <location>
        <begin position="21"/>
        <end position="230"/>
    </location>
</feature>
<proteinExistence type="predicted"/>
<dbReference type="Proteomes" id="UP001165740">
    <property type="component" value="Chromosome 11"/>
</dbReference>
<dbReference type="GeneID" id="129921761"/>
<keyword evidence="1" id="KW-0812">Transmembrane</keyword>
<evidence type="ECO:0000256" key="2">
    <source>
        <dbReference type="SAM" id="SignalP"/>
    </source>
</evidence>
<reference evidence="4" key="1">
    <citation type="submission" date="2025-08" db="UniProtKB">
        <authorList>
            <consortium name="RefSeq"/>
        </authorList>
    </citation>
    <scope>IDENTIFICATION</scope>
</reference>
<name>A0A9W2YCM3_BIOGL</name>
<dbReference type="OrthoDB" id="6170752at2759"/>
<keyword evidence="3" id="KW-1185">Reference proteome</keyword>
<accession>A0A9W2YCM3</accession>
<evidence type="ECO:0000313" key="4">
    <source>
        <dbReference type="RefSeq" id="XP_055860449.1"/>
    </source>
</evidence>
<keyword evidence="1" id="KW-1133">Transmembrane helix</keyword>
<evidence type="ECO:0000256" key="1">
    <source>
        <dbReference type="SAM" id="Phobius"/>
    </source>
</evidence>
<gene>
    <name evidence="4" type="primary">LOC129921761</name>
</gene>
<organism evidence="3 4">
    <name type="scientific">Biomphalaria glabrata</name>
    <name type="common">Bloodfluke planorb</name>
    <name type="synonym">Freshwater snail</name>
    <dbReference type="NCBI Taxonomy" id="6526"/>
    <lineage>
        <taxon>Eukaryota</taxon>
        <taxon>Metazoa</taxon>
        <taxon>Spiralia</taxon>
        <taxon>Lophotrochozoa</taxon>
        <taxon>Mollusca</taxon>
        <taxon>Gastropoda</taxon>
        <taxon>Heterobranchia</taxon>
        <taxon>Euthyneura</taxon>
        <taxon>Panpulmonata</taxon>
        <taxon>Hygrophila</taxon>
        <taxon>Lymnaeoidea</taxon>
        <taxon>Planorbidae</taxon>
        <taxon>Biomphalaria</taxon>
    </lineage>
</organism>